<dbReference type="EMBL" id="VLJN01000011">
    <property type="protein sequence ID" value="TWG87028.1"/>
    <property type="molecule type" value="Genomic_DNA"/>
</dbReference>
<keyword evidence="1" id="KW-0175">Coiled coil</keyword>
<dbReference type="PANTHER" id="PTHR44757">
    <property type="entry name" value="DIGUANYLATE CYCLASE DGCP"/>
    <property type="match status" value="1"/>
</dbReference>
<dbReference type="InterPro" id="IPR000700">
    <property type="entry name" value="PAS-assoc_C"/>
</dbReference>
<feature type="region of interest" description="Disordered" evidence="2">
    <location>
        <begin position="1"/>
        <end position="21"/>
    </location>
</feature>
<dbReference type="Pfam" id="PF00563">
    <property type="entry name" value="EAL"/>
    <property type="match status" value="1"/>
</dbReference>
<dbReference type="InterPro" id="IPR001633">
    <property type="entry name" value="EAL_dom"/>
</dbReference>
<dbReference type="Pfam" id="PF00990">
    <property type="entry name" value="GGDEF"/>
    <property type="match status" value="1"/>
</dbReference>
<dbReference type="PANTHER" id="PTHR44757:SF2">
    <property type="entry name" value="BIOFILM ARCHITECTURE MAINTENANCE PROTEIN MBAA"/>
    <property type="match status" value="1"/>
</dbReference>
<feature type="domain" description="EAL" evidence="5">
    <location>
        <begin position="712"/>
        <end position="962"/>
    </location>
</feature>
<sequence length="975" mass="108297">MNTRISPAGSGEAPTRSSRGAGLLADHRTVAVLEQLLNSVPHAVLVKDRAHRWLLINDQMCELMGHARDKLLGRTDHDFLPKAQADGYWAIDDEVLATGEEREIEEALTAADGSVRWLRTRKRRVMLPGTDGHDYAVLIASVMDITEIRRTRNALRESEAHYRSSVELSPQVPWTATADGMVADAGPRWVELTGVSVDEGLGSGWAHRLHPDDMQQAVERWRMSVASGEPFDQEFRLRLASGEYRWVRSRAAPRRADDGRILRWYGWLEDIHDRKLVEHALRDSEAFSRSILDHSPNVIRVLDAGGRVIYANPAAYQLLELGTEEEIVGRPWLDFLPPACRADAQAGLDTASAGGVGRFTIRRQTRDGTPQWLDTMAIALPTGSGGGARWLVISLDVTEARRAREAAEQAQREMRELAERLSTVLESTTDSVMVLDSQWRLTYLNGNAMRALQSREPRLGRCLWDIFPEERDGIFARNYQRAIAEQTPVIFEEYVPGLGAWLEVHAYPTGDGLSVFFRNITERRRAEQDRLIAQERIAHMSRHDPLTGLPNRLALHEELEQAACDCRGGANAALLHLDLVGFKAVNDGFSHLAGDALLREVAERLRACVRGDDTVARFGADEFAILRRRVRARDDAEQLARAAMAALAAPFHIESQRVQIGVSIGIALMPGHGQGADDLLRAADVALFRAKEEGVPAFHFFQPGMDEHLRTRMAHKRALHEAVDKQQLQVLFQPLHRLSTGEVSCFEALLRWRHPERGTISPADFIPLAEETGLIVPIGKWALEEACRQATQWPSTVCVAVNLSPVQFRDPDLVPSITRALTTHGLEPSRLQLEVTESVMLQRNLANLSVLQTLRGLGVQIAMDDFGTGYSSLSYLRNFPFDKLKLDRSFVNDLHNGTEARAILHAVAGLGSAFNIRTTAEGIETVSQLAAVRDEGYDEGQGYLFSAPVPGEQTLGLIERARDGAWWAKFGGGGS</sequence>
<evidence type="ECO:0000256" key="1">
    <source>
        <dbReference type="SAM" id="Coils"/>
    </source>
</evidence>
<dbReference type="InterPro" id="IPR043128">
    <property type="entry name" value="Rev_trsase/Diguanyl_cyclase"/>
</dbReference>
<name>A0A562BP16_9BURK</name>
<dbReference type="Gene3D" id="3.30.450.20">
    <property type="entry name" value="PAS domain"/>
    <property type="match status" value="4"/>
</dbReference>
<dbReference type="InterPro" id="IPR013655">
    <property type="entry name" value="PAS_fold_3"/>
</dbReference>
<dbReference type="SUPFAM" id="SSF141868">
    <property type="entry name" value="EAL domain-like"/>
    <property type="match status" value="1"/>
</dbReference>
<dbReference type="SUPFAM" id="SSF55073">
    <property type="entry name" value="Nucleotide cyclase"/>
    <property type="match status" value="1"/>
</dbReference>
<dbReference type="CDD" id="cd00130">
    <property type="entry name" value="PAS"/>
    <property type="match status" value="4"/>
</dbReference>
<dbReference type="InterPro" id="IPR035919">
    <property type="entry name" value="EAL_sf"/>
</dbReference>
<evidence type="ECO:0000259" key="5">
    <source>
        <dbReference type="PROSITE" id="PS50883"/>
    </source>
</evidence>
<evidence type="ECO:0000259" key="3">
    <source>
        <dbReference type="PROSITE" id="PS50112"/>
    </source>
</evidence>
<dbReference type="PROSITE" id="PS50883">
    <property type="entry name" value="EAL"/>
    <property type="match status" value="1"/>
</dbReference>
<dbReference type="PROSITE" id="PS50887">
    <property type="entry name" value="GGDEF"/>
    <property type="match status" value="1"/>
</dbReference>
<evidence type="ECO:0000259" key="6">
    <source>
        <dbReference type="PROSITE" id="PS50887"/>
    </source>
</evidence>
<keyword evidence="8" id="KW-1185">Reference proteome</keyword>
<gene>
    <name evidence="7" type="ORF">L602_001900000310</name>
</gene>
<evidence type="ECO:0000259" key="4">
    <source>
        <dbReference type="PROSITE" id="PS50113"/>
    </source>
</evidence>
<dbReference type="SMART" id="SM00052">
    <property type="entry name" value="EAL"/>
    <property type="match status" value="1"/>
</dbReference>
<evidence type="ECO:0000313" key="8">
    <source>
        <dbReference type="Proteomes" id="UP000318141"/>
    </source>
</evidence>
<dbReference type="InterPro" id="IPR001610">
    <property type="entry name" value="PAC"/>
</dbReference>
<feature type="domain" description="PAS" evidence="3">
    <location>
        <begin position="284"/>
        <end position="355"/>
    </location>
</feature>
<proteinExistence type="predicted"/>
<dbReference type="SUPFAM" id="SSF55785">
    <property type="entry name" value="PYP-like sensor domain (PAS domain)"/>
    <property type="match status" value="4"/>
</dbReference>
<feature type="domain" description="PAC" evidence="4">
    <location>
        <begin position="102"/>
        <end position="157"/>
    </location>
</feature>
<feature type="domain" description="PAS" evidence="3">
    <location>
        <begin position="29"/>
        <end position="75"/>
    </location>
</feature>
<dbReference type="InterPro" id="IPR052155">
    <property type="entry name" value="Biofilm_reg_signaling"/>
</dbReference>
<dbReference type="InterPro" id="IPR029787">
    <property type="entry name" value="Nucleotide_cyclase"/>
</dbReference>
<feature type="domain" description="PAC" evidence="4">
    <location>
        <begin position="357"/>
        <end position="409"/>
    </location>
</feature>
<feature type="domain" description="GGDEF" evidence="6">
    <location>
        <begin position="570"/>
        <end position="703"/>
    </location>
</feature>
<dbReference type="OrthoDB" id="9813903at2"/>
<evidence type="ECO:0000256" key="2">
    <source>
        <dbReference type="SAM" id="MobiDB-lite"/>
    </source>
</evidence>
<dbReference type="SMART" id="SM00091">
    <property type="entry name" value="PAS"/>
    <property type="match status" value="4"/>
</dbReference>
<protein>
    <submittedName>
        <fullName evidence="7">PAS domain S-box-containing protein/diguanylate cyclase (GGDEF)-like protein</fullName>
    </submittedName>
</protein>
<dbReference type="CDD" id="cd01949">
    <property type="entry name" value="GGDEF"/>
    <property type="match status" value="1"/>
</dbReference>
<comment type="caution">
    <text evidence="7">The sequence shown here is derived from an EMBL/GenBank/DDBJ whole genome shotgun (WGS) entry which is preliminary data.</text>
</comment>
<dbReference type="PROSITE" id="PS50113">
    <property type="entry name" value="PAC"/>
    <property type="match status" value="3"/>
</dbReference>
<dbReference type="Pfam" id="PF08447">
    <property type="entry name" value="PAS_3"/>
    <property type="match status" value="1"/>
</dbReference>
<evidence type="ECO:0000313" key="7">
    <source>
        <dbReference type="EMBL" id="TWG87028.1"/>
    </source>
</evidence>
<dbReference type="Pfam" id="PF08448">
    <property type="entry name" value="PAS_4"/>
    <property type="match status" value="3"/>
</dbReference>
<organism evidence="7 8">
    <name type="scientific">Cupriavidus gilardii J11</name>
    <dbReference type="NCBI Taxonomy" id="936133"/>
    <lineage>
        <taxon>Bacteria</taxon>
        <taxon>Pseudomonadati</taxon>
        <taxon>Pseudomonadota</taxon>
        <taxon>Betaproteobacteria</taxon>
        <taxon>Burkholderiales</taxon>
        <taxon>Burkholderiaceae</taxon>
        <taxon>Cupriavidus</taxon>
    </lineage>
</organism>
<dbReference type="SMART" id="SM00267">
    <property type="entry name" value="GGDEF"/>
    <property type="match status" value="1"/>
</dbReference>
<dbReference type="NCBIfam" id="TIGR00254">
    <property type="entry name" value="GGDEF"/>
    <property type="match status" value="1"/>
</dbReference>
<dbReference type="FunFam" id="3.30.450.20:FF:000099">
    <property type="entry name" value="Sensory box sensor histidine kinase"/>
    <property type="match status" value="1"/>
</dbReference>
<dbReference type="AlphaFoldDB" id="A0A562BP16"/>
<dbReference type="Proteomes" id="UP000318141">
    <property type="component" value="Unassembled WGS sequence"/>
</dbReference>
<dbReference type="CDD" id="cd01948">
    <property type="entry name" value="EAL"/>
    <property type="match status" value="1"/>
</dbReference>
<dbReference type="Gene3D" id="3.20.20.450">
    <property type="entry name" value="EAL domain"/>
    <property type="match status" value="1"/>
</dbReference>
<feature type="coiled-coil region" evidence="1">
    <location>
        <begin position="397"/>
        <end position="427"/>
    </location>
</feature>
<dbReference type="InterPro" id="IPR035965">
    <property type="entry name" value="PAS-like_dom_sf"/>
</dbReference>
<dbReference type="SMART" id="SM00086">
    <property type="entry name" value="PAC"/>
    <property type="match status" value="3"/>
</dbReference>
<accession>A0A562BP16</accession>
<feature type="domain" description="PAS" evidence="3">
    <location>
        <begin position="158"/>
        <end position="228"/>
    </location>
</feature>
<dbReference type="PROSITE" id="PS50112">
    <property type="entry name" value="PAS"/>
    <property type="match status" value="3"/>
</dbReference>
<dbReference type="InterPro" id="IPR000160">
    <property type="entry name" value="GGDEF_dom"/>
</dbReference>
<feature type="domain" description="PAC" evidence="4">
    <location>
        <begin position="231"/>
        <end position="283"/>
    </location>
</feature>
<dbReference type="InterPro" id="IPR000014">
    <property type="entry name" value="PAS"/>
</dbReference>
<reference evidence="7 8" key="1">
    <citation type="submission" date="2019-07" db="EMBL/GenBank/DDBJ databases">
        <title>Genome sequencing of lignin-degrading bacterial isolates.</title>
        <authorList>
            <person name="Gladden J."/>
        </authorList>
    </citation>
    <scope>NUCLEOTIDE SEQUENCE [LARGE SCALE GENOMIC DNA]</scope>
    <source>
        <strain evidence="7 8">J11</strain>
    </source>
</reference>
<dbReference type="Gene3D" id="3.30.70.270">
    <property type="match status" value="1"/>
</dbReference>
<dbReference type="NCBIfam" id="TIGR00229">
    <property type="entry name" value="sensory_box"/>
    <property type="match status" value="4"/>
</dbReference>
<dbReference type="InterPro" id="IPR013656">
    <property type="entry name" value="PAS_4"/>
</dbReference>